<keyword evidence="2" id="KW-0812">Transmembrane</keyword>
<keyword evidence="2" id="KW-0472">Membrane</keyword>
<dbReference type="AlphaFoldDB" id="A0A8C4ZY25"/>
<feature type="compositionally biased region" description="Polar residues" evidence="1">
    <location>
        <begin position="64"/>
        <end position="80"/>
    </location>
</feature>
<dbReference type="GO" id="GO:0005737">
    <property type="term" value="C:cytoplasm"/>
    <property type="evidence" value="ECO:0007669"/>
    <property type="project" value="TreeGrafter"/>
</dbReference>
<evidence type="ECO:0000313" key="3">
    <source>
        <dbReference type="Ensembl" id="ENSGMOP00000023030.1"/>
    </source>
</evidence>
<proteinExistence type="predicted"/>
<keyword evidence="4" id="KW-1185">Reference proteome</keyword>
<feature type="transmembrane region" description="Helical" evidence="2">
    <location>
        <begin position="6"/>
        <end position="23"/>
    </location>
</feature>
<dbReference type="PANTHER" id="PTHR33769">
    <property type="entry name" value="TESTIS-EXPRESSED PROTEIN 26 ISOFORM X3"/>
    <property type="match status" value="1"/>
</dbReference>
<reference evidence="3" key="1">
    <citation type="submission" date="2025-08" db="UniProtKB">
        <authorList>
            <consortium name="Ensembl"/>
        </authorList>
    </citation>
    <scope>IDENTIFICATION</scope>
</reference>
<reference evidence="3" key="2">
    <citation type="submission" date="2025-09" db="UniProtKB">
        <authorList>
            <consortium name="Ensembl"/>
        </authorList>
    </citation>
    <scope>IDENTIFICATION</scope>
</reference>
<feature type="region of interest" description="Disordered" evidence="1">
    <location>
        <begin position="63"/>
        <end position="82"/>
    </location>
</feature>
<evidence type="ECO:0000313" key="4">
    <source>
        <dbReference type="Proteomes" id="UP000694546"/>
    </source>
</evidence>
<dbReference type="GeneTree" id="ENSGT00940000175014"/>
<organism evidence="3 4">
    <name type="scientific">Gadus morhua</name>
    <name type="common">Atlantic cod</name>
    <dbReference type="NCBI Taxonomy" id="8049"/>
    <lineage>
        <taxon>Eukaryota</taxon>
        <taxon>Metazoa</taxon>
        <taxon>Chordata</taxon>
        <taxon>Craniata</taxon>
        <taxon>Vertebrata</taxon>
        <taxon>Euteleostomi</taxon>
        <taxon>Actinopterygii</taxon>
        <taxon>Neopterygii</taxon>
        <taxon>Teleostei</taxon>
        <taxon>Neoteleostei</taxon>
        <taxon>Acanthomorphata</taxon>
        <taxon>Zeiogadaria</taxon>
        <taxon>Gadariae</taxon>
        <taxon>Gadiformes</taxon>
        <taxon>Gadoidei</taxon>
        <taxon>Gadidae</taxon>
        <taxon>Gadus</taxon>
    </lineage>
</organism>
<evidence type="ECO:0000256" key="1">
    <source>
        <dbReference type="SAM" id="MobiDB-lite"/>
    </source>
</evidence>
<dbReference type="OMA" id="DTNWDSY"/>
<dbReference type="Ensembl" id="ENSGMOT00000025171.1">
    <property type="protein sequence ID" value="ENSGMOP00000023030.1"/>
    <property type="gene ID" value="ENSGMOG00000030051.1"/>
</dbReference>
<dbReference type="Proteomes" id="UP000694546">
    <property type="component" value="Chromosome 16"/>
</dbReference>
<name>A0A8C4ZY25_GADMO</name>
<evidence type="ECO:0000256" key="2">
    <source>
        <dbReference type="SAM" id="Phobius"/>
    </source>
</evidence>
<evidence type="ECO:0008006" key="5">
    <source>
        <dbReference type="Google" id="ProtNLM"/>
    </source>
</evidence>
<sequence>VSLYQHHTILIWCTCISLFVYVFRPATSKTFRDCYSPSGPVGPTGYSEDFCWKAVSKPECIRTGSASGQRRNNPHPSQGFLTWRLPKGASQSSAGGSRFTSEEEIQKALTAQYCSTYRTDFLGLPQGADHINSYRVAGLVPLRSRQQDPHWTRTEMRDNYCRPKKEQLQDNRCDTAYGGNARHRVHCRGIVPTVVQRHIRDRHDVSELTTYDTFFGRKASVVPYVLKALQPQELQQLCKVLPEKGLLDSHHGKPSVCGGLGSSFPH</sequence>
<protein>
    <recommendedName>
        <fullName evidence="5">Testis expressed 26</fullName>
    </recommendedName>
</protein>
<dbReference type="PANTHER" id="PTHR33769:SF1">
    <property type="entry name" value="TESTIS-EXPRESSED PROTEIN 26"/>
    <property type="match status" value="1"/>
</dbReference>
<accession>A0A8C4ZY25</accession>
<keyword evidence="2" id="KW-1133">Transmembrane helix</keyword>
<dbReference type="InterPro" id="IPR043460">
    <property type="entry name" value="MEDAG/TEX26"/>
</dbReference>